<dbReference type="AlphaFoldDB" id="A0A9X3MW83"/>
<protein>
    <submittedName>
        <fullName evidence="9">Choice-of-anchor D domain-containing protein</fullName>
    </submittedName>
</protein>
<evidence type="ECO:0000256" key="1">
    <source>
        <dbReference type="ARBA" id="ARBA00004138"/>
    </source>
</evidence>
<evidence type="ECO:0000313" key="9">
    <source>
        <dbReference type="EMBL" id="MDA0163824.1"/>
    </source>
</evidence>
<feature type="chain" id="PRO_5040966994" evidence="7">
    <location>
        <begin position="31"/>
        <end position="497"/>
    </location>
</feature>
<dbReference type="InterPro" id="IPR013783">
    <property type="entry name" value="Ig-like_fold"/>
</dbReference>
<comment type="subcellular location">
    <subcellularLocation>
        <location evidence="1">Cell projection</location>
        <location evidence="1">Cilium</location>
    </subcellularLocation>
    <subcellularLocation>
        <location evidence="2">Cytoplasm</location>
    </subcellularLocation>
</comment>
<dbReference type="Gene3D" id="2.60.40.10">
    <property type="entry name" value="Immunoglobulins"/>
    <property type="match status" value="3"/>
</dbReference>
<dbReference type="Proteomes" id="UP001149140">
    <property type="component" value="Unassembled WGS sequence"/>
</dbReference>
<comment type="caution">
    <text evidence="9">The sequence shown here is derived from an EMBL/GenBank/DDBJ whole genome shotgun (WGS) entry which is preliminary data.</text>
</comment>
<keyword evidence="3" id="KW-0963">Cytoplasm</keyword>
<dbReference type="InterPro" id="IPR053879">
    <property type="entry name" value="HYDIN_VesB_CFA65-like_Ig"/>
</dbReference>
<keyword evidence="5" id="KW-0966">Cell projection</keyword>
<gene>
    <name evidence="9" type="ORF">OM076_26375</name>
</gene>
<dbReference type="InterPro" id="IPR006311">
    <property type="entry name" value="TAT_signal"/>
</dbReference>
<dbReference type="EMBL" id="JAPDOD010000028">
    <property type="protein sequence ID" value="MDA0163824.1"/>
    <property type="molecule type" value="Genomic_DNA"/>
</dbReference>
<sequence>MNRRTLLQLARATAAAAIALAALGTPAALATINIPTTTTITPSVSPLVVSGPVVYTVAVSPVPSGGTVTVFQDSQPVAGCAALALTNGVTTCTTTAPVTAGNHSISSLYSGFGQYDPSPKYLYLPVATPSKTVVTASPKLADPGATMTYIAKTTPRPPDGGVSSACAGGCGAPVETVDFALDGAPIAGCLLRPVDLETGIATCKTSVAPAAGGKHTVTASYVGNDDSFLTTSQGTDDFEVTAPGISTSSSTLAFGSVKVGATGTQQVTVTNSGTRTLSLGGVTVSGPFTIASSTCADTLAAGASCVITLAFAPAATGDATGALTIASDAGSPEVALTATGVAAPTSTPPSGATLPPNAKTTFTATTSSAGGPSTVTVPLRCPNGVACTLDGTVVISTDDLLKNKTVRAAAVATQTVARFSGVRVAAGKVREIKLKLSPAFIKAAQKRGIRLIHATLTVNTTFTDGSKATRQEHVVIRIPKAAAKKEAAPKQAPRFTG</sequence>
<feature type="signal peptide" evidence="7">
    <location>
        <begin position="1"/>
        <end position="30"/>
    </location>
</feature>
<dbReference type="RefSeq" id="WP_270043073.1">
    <property type="nucleotide sequence ID" value="NZ_JAPDOD010000028.1"/>
</dbReference>
<feature type="region of interest" description="Disordered" evidence="6">
    <location>
        <begin position="342"/>
        <end position="371"/>
    </location>
</feature>
<name>A0A9X3MW83_9ACTN</name>
<dbReference type="PROSITE" id="PS51318">
    <property type="entry name" value="TAT"/>
    <property type="match status" value="1"/>
</dbReference>
<accession>A0A9X3MW83</accession>
<dbReference type="GO" id="GO:0005975">
    <property type="term" value="P:carbohydrate metabolic process"/>
    <property type="evidence" value="ECO:0007669"/>
    <property type="project" value="UniProtKB-ARBA"/>
</dbReference>
<keyword evidence="10" id="KW-1185">Reference proteome</keyword>
<keyword evidence="7" id="KW-0732">Signal</keyword>
<dbReference type="GO" id="GO:0005737">
    <property type="term" value="C:cytoplasm"/>
    <property type="evidence" value="ECO:0007669"/>
    <property type="project" value="UniProtKB-SubCell"/>
</dbReference>
<feature type="domain" description="HYDIN/VesB/CFA65-like Ig-like" evidence="8">
    <location>
        <begin position="245"/>
        <end position="338"/>
    </location>
</feature>
<evidence type="ECO:0000256" key="5">
    <source>
        <dbReference type="ARBA" id="ARBA00023273"/>
    </source>
</evidence>
<feature type="compositionally biased region" description="Low complexity" evidence="6">
    <location>
        <begin position="360"/>
        <end position="371"/>
    </location>
</feature>
<organism evidence="9 10">
    <name type="scientific">Solirubrobacter ginsenosidimutans</name>
    <dbReference type="NCBI Taxonomy" id="490573"/>
    <lineage>
        <taxon>Bacteria</taxon>
        <taxon>Bacillati</taxon>
        <taxon>Actinomycetota</taxon>
        <taxon>Thermoleophilia</taxon>
        <taxon>Solirubrobacterales</taxon>
        <taxon>Solirubrobacteraceae</taxon>
        <taxon>Solirubrobacter</taxon>
    </lineage>
</organism>
<evidence type="ECO:0000313" key="10">
    <source>
        <dbReference type="Proteomes" id="UP001149140"/>
    </source>
</evidence>
<dbReference type="Pfam" id="PF22544">
    <property type="entry name" value="HYDIN_VesB_CFA65-like_Ig"/>
    <property type="match status" value="1"/>
</dbReference>
<evidence type="ECO:0000259" key="8">
    <source>
        <dbReference type="Pfam" id="PF22544"/>
    </source>
</evidence>
<evidence type="ECO:0000256" key="7">
    <source>
        <dbReference type="SAM" id="SignalP"/>
    </source>
</evidence>
<evidence type="ECO:0000256" key="2">
    <source>
        <dbReference type="ARBA" id="ARBA00004496"/>
    </source>
</evidence>
<evidence type="ECO:0000256" key="4">
    <source>
        <dbReference type="ARBA" id="ARBA00023069"/>
    </source>
</evidence>
<evidence type="ECO:0000256" key="3">
    <source>
        <dbReference type="ARBA" id="ARBA00022490"/>
    </source>
</evidence>
<evidence type="ECO:0000256" key="6">
    <source>
        <dbReference type="SAM" id="MobiDB-lite"/>
    </source>
</evidence>
<keyword evidence="4" id="KW-0969">Cilium</keyword>
<proteinExistence type="predicted"/>
<dbReference type="NCBIfam" id="NF012200">
    <property type="entry name" value="choice_anch_D"/>
    <property type="match status" value="1"/>
</dbReference>
<reference evidence="9" key="1">
    <citation type="submission" date="2022-10" db="EMBL/GenBank/DDBJ databases">
        <title>The WGS of Solirubrobacter ginsenosidimutans DSM 21036.</title>
        <authorList>
            <person name="Jiang Z."/>
        </authorList>
    </citation>
    <scope>NUCLEOTIDE SEQUENCE</scope>
    <source>
        <strain evidence="9">DSM 21036</strain>
    </source>
</reference>